<gene>
    <name evidence="1" type="ORF">WCD74_24305</name>
</gene>
<dbReference type="Pfam" id="PF11387">
    <property type="entry name" value="DUF2795"/>
    <property type="match status" value="1"/>
</dbReference>
<organism evidence="1 2">
    <name type="scientific">Actinomycetospora aurantiaca</name>
    <dbReference type="NCBI Taxonomy" id="3129233"/>
    <lineage>
        <taxon>Bacteria</taxon>
        <taxon>Bacillati</taxon>
        <taxon>Actinomycetota</taxon>
        <taxon>Actinomycetes</taxon>
        <taxon>Pseudonocardiales</taxon>
        <taxon>Pseudonocardiaceae</taxon>
        <taxon>Actinomycetospora</taxon>
    </lineage>
</organism>
<accession>A0ABU8MWA5</accession>
<keyword evidence="2" id="KW-1185">Reference proteome</keyword>
<comment type="caution">
    <text evidence="1">The sequence shown here is derived from an EMBL/GenBank/DDBJ whole genome shotgun (WGS) entry which is preliminary data.</text>
</comment>
<reference evidence="1 2" key="1">
    <citation type="submission" date="2024-03" db="EMBL/GenBank/DDBJ databases">
        <title>Actinomycetospora sp. OC33-EN08, a novel actinomycete isolated from wild orchid (Aerides multiflora).</title>
        <authorList>
            <person name="Suriyachadkun C."/>
        </authorList>
    </citation>
    <scope>NUCLEOTIDE SEQUENCE [LARGE SCALE GENOMIC DNA]</scope>
    <source>
        <strain evidence="1 2">OC33-EN08</strain>
    </source>
</reference>
<dbReference type="EMBL" id="JBBEGN010000017">
    <property type="protein sequence ID" value="MEJ2870907.1"/>
    <property type="molecule type" value="Genomic_DNA"/>
</dbReference>
<name>A0ABU8MWA5_9PSEU</name>
<evidence type="ECO:0000313" key="2">
    <source>
        <dbReference type="Proteomes" id="UP001385809"/>
    </source>
</evidence>
<evidence type="ECO:0000313" key="1">
    <source>
        <dbReference type="EMBL" id="MEJ2870907.1"/>
    </source>
</evidence>
<dbReference type="RefSeq" id="WP_337697479.1">
    <property type="nucleotide sequence ID" value="NZ_JBBEGN010000017.1"/>
</dbReference>
<dbReference type="InterPro" id="IPR021527">
    <property type="entry name" value="DUF2795"/>
</dbReference>
<dbReference type="Proteomes" id="UP001385809">
    <property type="component" value="Unassembled WGS sequence"/>
</dbReference>
<protein>
    <submittedName>
        <fullName evidence="1">DUF2795 domain-containing protein</fullName>
    </submittedName>
</protein>
<sequence length="71" mass="7637">MTDRDDARVRKALQGMDFPASRNDVVAYATDRGEVDEKTLVALGDLPAGDYASVDEVVDAVPQRPGSTADR</sequence>
<proteinExistence type="predicted"/>